<dbReference type="SUPFAM" id="SSF103473">
    <property type="entry name" value="MFS general substrate transporter"/>
    <property type="match status" value="1"/>
</dbReference>
<feature type="transmembrane region" description="Helical" evidence="9">
    <location>
        <begin position="777"/>
        <end position="800"/>
    </location>
</feature>
<dbReference type="PANTHER" id="PTHR48022:SF8">
    <property type="entry name" value="MAJOR FACILITATOR SUPERFAMILY (MFS) PROFILE DOMAIN-CONTAINING PROTEIN-RELATED"/>
    <property type="match status" value="1"/>
</dbReference>
<evidence type="ECO:0000256" key="1">
    <source>
        <dbReference type="ARBA" id="ARBA00004141"/>
    </source>
</evidence>
<dbReference type="PROSITE" id="PS50850">
    <property type="entry name" value="MFS"/>
    <property type="match status" value="1"/>
</dbReference>
<keyword evidence="6 9" id="KW-0472">Membrane</keyword>
<comment type="catalytic activity">
    <reaction evidence="7">
        <text>myo-inositol(out) + H(+)(out) = myo-inositol(in) + H(+)(in)</text>
        <dbReference type="Rhea" id="RHEA:60364"/>
        <dbReference type="ChEBI" id="CHEBI:15378"/>
        <dbReference type="ChEBI" id="CHEBI:17268"/>
    </reaction>
</comment>
<feature type="transmembrane region" description="Helical" evidence="9">
    <location>
        <begin position="918"/>
        <end position="938"/>
    </location>
</feature>
<dbReference type="InterPro" id="IPR020846">
    <property type="entry name" value="MFS_dom"/>
</dbReference>
<dbReference type="Gene3D" id="1.20.1250.20">
    <property type="entry name" value="MFS general substrate transporter like domains"/>
    <property type="match status" value="1"/>
</dbReference>
<feature type="transmembrane region" description="Helical" evidence="9">
    <location>
        <begin position="559"/>
        <end position="577"/>
    </location>
</feature>
<dbReference type="InterPro" id="IPR005828">
    <property type="entry name" value="MFS_sugar_transport-like"/>
</dbReference>
<feature type="transmembrane region" description="Helical" evidence="9">
    <location>
        <begin position="820"/>
        <end position="840"/>
    </location>
</feature>
<evidence type="ECO:0000256" key="5">
    <source>
        <dbReference type="ARBA" id="ARBA00022989"/>
    </source>
</evidence>
<keyword evidence="12" id="KW-1185">Reference proteome</keyword>
<evidence type="ECO:0000256" key="2">
    <source>
        <dbReference type="ARBA" id="ARBA00010992"/>
    </source>
</evidence>
<dbReference type="NCBIfam" id="TIGR00879">
    <property type="entry name" value="SP"/>
    <property type="match status" value="1"/>
</dbReference>
<protein>
    <submittedName>
        <fullName evidence="11">Quinate permease protein</fullName>
    </submittedName>
</protein>
<evidence type="ECO:0000256" key="8">
    <source>
        <dbReference type="SAM" id="MobiDB-lite"/>
    </source>
</evidence>
<dbReference type="AlphaFoldDB" id="A0A081CMN4"/>
<feature type="region of interest" description="Disordered" evidence="8">
    <location>
        <begin position="1004"/>
        <end position="1046"/>
    </location>
</feature>
<feature type="region of interest" description="Disordered" evidence="8">
    <location>
        <begin position="1"/>
        <end position="48"/>
    </location>
</feature>
<feature type="transmembrane region" description="Helical" evidence="9">
    <location>
        <begin position="620"/>
        <end position="641"/>
    </location>
</feature>
<feature type="transmembrane region" description="Helical" evidence="9">
    <location>
        <begin position="885"/>
        <end position="906"/>
    </location>
</feature>
<feature type="transmembrane region" description="Helical" evidence="9">
    <location>
        <begin position="648"/>
        <end position="670"/>
    </location>
</feature>
<dbReference type="RefSeq" id="XP_014653878.1">
    <property type="nucleotide sequence ID" value="XM_014798392.1"/>
</dbReference>
<dbReference type="PROSITE" id="PS00216">
    <property type="entry name" value="SUGAR_TRANSPORT_1"/>
    <property type="match status" value="1"/>
</dbReference>
<dbReference type="InterPro" id="IPR005829">
    <property type="entry name" value="Sugar_transporter_CS"/>
</dbReference>
<accession>A0A081CMN4</accession>
<dbReference type="HOGENOM" id="CLU_291699_0_0_1"/>
<evidence type="ECO:0000313" key="11">
    <source>
        <dbReference type="EMBL" id="GAK67930.1"/>
    </source>
</evidence>
<dbReference type="PANTHER" id="PTHR48022">
    <property type="entry name" value="PLASTIDIC GLUCOSE TRANSPORTER 4"/>
    <property type="match status" value="1"/>
</dbReference>
<dbReference type="InterPro" id="IPR036259">
    <property type="entry name" value="MFS_trans_sf"/>
</dbReference>
<comment type="similarity">
    <text evidence="2">Belongs to the major facilitator superfamily. Sugar transporter (TC 2.A.1.1) family.</text>
</comment>
<feature type="transmembrane region" description="Helical" evidence="9">
    <location>
        <begin position="589"/>
        <end position="608"/>
    </location>
</feature>
<organism evidence="11">
    <name type="scientific">Pseudozyma antarctica</name>
    <name type="common">Yeast</name>
    <name type="synonym">Candida antarctica</name>
    <dbReference type="NCBI Taxonomy" id="84753"/>
    <lineage>
        <taxon>Eukaryota</taxon>
        <taxon>Fungi</taxon>
        <taxon>Dikarya</taxon>
        <taxon>Basidiomycota</taxon>
        <taxon>Ustilaginomycotina</taxon>
        <taxon>Ustilaginomycetes</taxon>
        <taxon>Ustilaginales</taxon>
        <taxon>Ustilaginaceae</taxon>
        <taxon>Moesziomyces</taxon>
    </lineage>
</organism>
<dbReference type="InterPro" id="IPR003663">
    <property type="entry name" value="Sugar/inositol_transpt"/>
</dbReference>
<evidence type="ECO:0000256" key="3">
    <source>
        <dbReference type="ARBA" id="ARBA00022448"/>
    </source>
</evidence>
<feature type="transmembrane region" description="Helical" evidence="9">
    <location>
        <begin position="685"/>
        <end position="706"/>
    </location>
</feature>
<dbReference type="GO" id="GO:0005351">
    <property type="term" value="F:carbohydrate:proton symporter activity"/>
    <property type="evidence" value="ECO:0007669"/>
    <property type="project" value="TreeGrafter"/>
</dbReference>
<keyword evidence="5 9" id="KW-1133">Transmembrane helix</keyword>
<evidence type="ECO:0000259" key="10">
    <source>
        <dbReference type="PROSITE" id="PS50850"/>
    </source>
</evidence>
<comment type="subcellular location">
    <subcellularLocation>
        <location evidence="1">Membrane</location>
        <topology evidence="1">Multi-pass membrane protein</topology>
    </subcellularLocation>
</comment>
<sequence>MSANVKKATDRQVNEAGSTARTLKKRSSPQHRTRNKEEVTGPPNKTCELAKMRSGTAKHPEQLDTTGQQLAFFCPLLAGETSDKKRHTELSGSASLGFGVWLQRMWESGTSEPGQAQGRTHEEMKVGVGEMECQETGRLLLWQIDNQPETSNLWAVDKSSEMGPEGGPANPTEHEQPRGIAAERADLGACGCGRASSGSGAGQFLRYQEFDKRGTARPWLDLRTALPPVNLATAPRQIRLPGATWPTPRRGFHLSNVAGQRRSSCALRASTQGRITPAIGSSVPAPVHNPVAACTNKTAKTWLRMTAAIAPRNVALPLRTSPLVPRNGPAAPNILAPCSRQAKRIIPERDGWRKTRTRERHTETAGELLCSALVVLKQRSPISTAEPSSTEIPLSPCRNLRWRISNFAARRRSFAFLVLAQPPCSNWQGRILEPSLERGSAWPCVDPTVFPARWEKRIYRALWSPSLGSPTRSKQPSPLSLGPTPALALDHTRRKMLLSHLRDTPREARGWRLWFSAWAVGALGISRGLDEGIISGVLKQHSFIKTFGFDDNSPQEATIASQLQLGSVAGSAIAFFLCDRLGRLRTSMLACLLWLFGTAIWMTSAGVSGTHSPGNYHQLLAGRFIAGLGVGFTPVVAPVYLAEIAPKAIRGLTVCIFSGSVYIGILLGYWSNLGTSIHYDDARQWTIPASINFIFAGLTFIACIFAKESPRWLIKQGRYEEGRKTLSYLRNLDEDHPYIVNEVEVMEQQILAEKEALEGLSIFQILKKLVTNKNNQYILFLGLGIQVLGQMSGGGVYTVFAPKIFGLLGVPGGQRTKLLTTGIFGIVKLLSSLAAAFFLVDMLGRKTAVTTGLLLQSLCSLYLALFLKFTSGVTKANETHSDKSAATGAIFFFYLSGLAWAIGVNSVQYLTQTEMFDITVRALGVAIVSLVHFAMQYAATRSLNPMLHAWGNFGTFLFYAMIALTGCLFVFFFMPETAGMQLEDIHQLFEKPWYRIGWTANRPANRKGATSSKVEADESQDGADLAYSAQLGQKKSIEEEEDEKKH</sequence>
<dbReference type="Proteomes" id="UP000053758">
    <property type="component" value="Unassembled WGS sequence"/>
</dbReference>
<feature type="domain" description="Major facilitator superfamily (MFS) profile" evidence="10">
    <location>
        <begin position="516"/>
        <end position="978"/>
    </location>
</feature>
<feature type="compositionally biased region" description="Basic residues" evidence="8">
    <location>
        <begin position="22"/>
        <end position="34"/>
    </location>
</feature>
<dbReference type="GeneID" id="26306972"/>
<evidence type="ECO:0000256" key="4">
    <source>
        <dbReference type="ARBA" id="ARBA00022692"/>
    </source>
</evidence>
<dbReference type="Pfam" id="PF00083">
    <property type="entry name" value="Sugar_tr"/>
    <property type="match status" value="1"/>
</dbReference>
<evidence type="ECO:0000256" key="7">
    <source>
        <dbReference type="ARBA" id="ARBA00049119"/>
    </source>
</evidence>
<evidence type="ECO:0000256" key="9">
    <source>
        <dbReference type="SAM" id="Phobius"/>
    </source>
</evidence>
<dbReference type="PROSITE" id="PS00217">
    <property type="entry name" value="SUGAR_TRANSPORT_2"/>
    <property type="match status" value="1"/>
</dbReference>
<gene>
    <name evidence="11" type="ORF">PAN0_026c6160</name>
</gene>
<feature type="transmembrane region" description="Helical" evidence="9">
    <location>
        <begin position="950"/>
        <end position="973"/>
    </location>
</feature>
<dbReference type="EMBL" id="DF830093">
    <property type="protein sequence ID" value="GAK67930.1"/>
    <property type="molecule type" value="Genomic_DNA"/>
</dbReference>
<keyword evidence="3" id="KW-0813">Transport</keyword>
<dbReference type="InterPro" id="IPR050360">
    <property type="entry name" value="MFS_Sugar_Transporters"/>
</dbReference>
<keyword evidence="4 9" id="KW-0812">Transmembrane</keyword>
<evidence type="ECO:0000256" key="6">
    <source>
        <dbReference type="ARBA" id="ARBA00023136"/>
    </source>
</evidence>
<evidence type="ECO:0000313" key="12">
    <source>
        <dbReference type="Proteomes" id="UP000053758"/>
    </source>
</evidence>
<dbReference type="GO" id="GO:0016020">
    <property type="term" value="C:membrane"/>
    <property type="evidence" value="ECO:0007669"/>
    <property type="project" value="UniProtKB-SubCell"/>
</dbReference>
<name>A0A081CMN4_PSEA2</name>
<reference evidence="11" key="1">
    <citation type="submission" date="2014-07" db="EMBL/GenBank/DDBJ databases">
        <title>Draft genome sequence of the yeast Pseudozyma antarctica JCM 10317 known as a producer of lipase B which used in a wide range of industrial applications.</title>
        <authorList>
            <person name="Morita T."/>
            <person name="Saika A."/>
            <person name="Koike H."/>
        </authorList>
    </citation>
    <scope>NUCLEOTIDE SEQUENCE</scope>
    <source>
        <strain evidence="11">JCM 10317</strain>
    </source>
</reference>
<feature type="transmembrane region" description="Helical" evidence="9">
    <location>
        <begin position="847"/>
        <end position="865"/>
    </location>
</feature>
<dbReference type="PRINTS" id="PR00171">
    <property type="entry name" value="SUGRTRNSPORT"/>
</dbReference>
<proteinExistence type="inferred from homology"/>